<evidence type="ECO:0008006" key="3">
    <source>
        <dbReference type="Google" id="ProtNLM"/>
    </source>
</evidence>
<dbReference type="Pfam" id="PF20227">
    <property type="entry name" value="DUF6586"/>
    <property type="match status" value="1"/>
</dbReference>
<organism evidence="1 2">
    <name type="scientific">Oceanospirillum linum</name>
    <dbReference type="NCBI Taxonomy" id="966"/>
    <lineage>
        <taxon>Bacteria</taxon>
        <taxon>Pseudomonadati</taxon>
        <taxon>Pseudomonadota</taxon>
        <taxon>Gammaproteobacteria</taxon>
        <taxon>Oceanospirillales</taxon>
        <taxon>Oceanospirillaceae</taxon>
        <taxon>Oceanospirillum</taxon>
    </lineage>
</organism>
<sequence>MQKLYSARLLLQQFDQVDQQDELIRPAYISAYADAVVFHLQGVMQALLYEIAETAQLPQGEWKTATDLRQAAEMKGCVIPHLNRILALEKDSFSWLSQLNRRYRDCWLPELKQADVVDPSAAAPLIPLARDSFSEQQQLISWLENMQSFINDLRQTMQEF</sequence>
<dbReference type="InterPro" id="IPR046493">
    <property type="entry name" value="DUF6586"/>
</dbReference>
<keyword evidence="2" id="KW-1185">Reference proteome</keyword>
<reference evidence="1" key="1">
    <citation type="submission" date="2017-02" db="EMBL/GenBank/DDBJ databases">
        <title>Draft Genome Sequence of the Salt Water Bacterium Oceanospirillum linum ATCC 11336.</title>
        <authorList>
            <person name="Trachtenberg A.M."/>
            <person name="Carney J.G."/>
            <person name="Linnane J.D."/>
            <person name="Rheaume B.A."/>
            <person name="Pitts N.L."/>
            <person name="Mykles D.L."/>
            <person name="Maclea K.S."/>
        </authorList>
    </citation>
    <scope>NUCLEOTIDE SEQUENCE [LARGE SCALE GENOMIC DNA]</scope>
    <source>
        <strain evidence="1">ATCC 11336</strain>
    </source>
</reference>
<evidence type="ECO:0000313" key="2">
    <source>
        <dbReference type="Proteomes" id="UP000190064"/>
    </source>
</evidence>
<accession>A0A1T1HE48</accession>
<name>A0A1T1HE48_OCELI</name>
<proteinExistence type="predicted"/>
<dbReference type="Proteomes" id="UP000190064">
    <property type="component" value="Unassembled WGS sequence"/>
</dbReference>
<evidence type="ECO:0000313" key="1">
    <source>
        <dbReference type="EMBL" id="OOV88082.1"/>
    </source>
</evidence>
<protein>
    <recommendedName>
        <fullName evidence="3">PasA protein</fullName>
    </recommendedName>
</protein>
<comment type="caution">
    <text evidence="1">The sequence shown here is derived from an EMBL/GenBank/DDBJ whole genome shotgun (WGS) entry which is preliminary data.</text>
</comment>
<gene>
    <name evidence="1" type="ORF">BTA35_0200560</name>
</gene>
<dbReference type="AlphaFoldDB" id="A0A1T1HE48"/>
<dbReference type="EMBL" id="MTSD02000001">
    <property type="protein sequence ID" value="OOV88082.1"/>
    <property type="molecule type" value="Genomic_DNA"/>
</dbReference>